<evidence type="ECO:0000313" key="4">
    <source>
        <dbReference type="EMBL" id="CAF1412741.1"/>
    </source>
</evidence>
<dbReference type="EMBL" id="CAJNOJ010000512">
    <property type="protein sequence ID" value="CAF1472672.1"/>
    <property type="molecule type" value="Genomic_DNA"/>
</dbReference>
<evidence type="ECO:0000256" key="1">
    <source>
        <dbReference type="ARBA" id="ARBA00010088"/>
    </source>
</evidence>
<evidence type="ECO:0000256" key="2">
    <source>
        <dbReference type="ARBA" id="ARBA00022801"/>
    </source>
</evidence>
<dbReference type="InterPro" id="IPR002410">
    <property type="entry name" value="Peptidase_S33"/>
</dbReference>
<dbReference type="PANTHER" id="PTHR43798">
    <property type="entry name" value="MONOACYLGLYCEROL LIPASE"/>
    <property type="match status" value="1"/>
</dbReference>
<reference evidence="4" key="1">
    <citation type="submission" date="2021-02" db="EMBL/GenBank/DDBJ databases">
        <authorList>
            <person name="Nowell W R."/>
        </authorList>
    </citation>
    <scope>NUCLEOTIDE SEQUENCE</scope>
</reference>
<dbReference type="AlphaFoldDB" id="A0A815M457"/>
<dbReference type="InterPro" id="IPR000073">
    <property type="entry name" value="AB_hydrolase_1"/>
</dbReference>
<dbReference type="PRINTS" id="PR00793">
    <property type="entry name" value="PROAMNOPTASE"/>
</dbReference>
<comment type="caution">
    <text evidence="4">The sequence shown here is derived from an EMBL/GenBank/DDBJ whole genome shotgun (WGS) entry which is preliminary data.</text>
</comment>
<dbReference type="Gene3D" id="3.40.50.1820">
    <property type="entry name" value="alpha/beta hydrolase"/>
    <property type="match status" value="1"/>
</dbReference>
<feature type="domain" description="AB hydrolase-1" evidence="3">
    <location>
        <begin position="33"/>
        <end position="282"/>
    </location>
</feature>
<evidence type="ECO:0000313" key="5">
    <source>
        <dbReference type="EMBL" id="CAF1472672.1"/>
    </source>
</evidence>
<name>A0A815M457_ADIRI</name>
<dbReference type="GO" id="GO:0006508">
    <property type="term" value="P:proteolysis"/>
    <property type="evidence" value="ECO:0007669"/>
    <property type="project" value="InterPro"/>
</dbReference>
<dbReference type="GO" id="GO:0008233">
    <property type="term" value="F:peptidase activity"/>
    <property type="evidence" value="ECO:0007669"/>
    <property type="project" value="InterPro"/>
</dbReference>
<dbReference type="SUPFAM" id="SSF53474">
    <property type="entry name" value="alpha/beta-Hydrolases"/>
    <property type="match status" value="1"/>
</dbReference>
<dbReference type="Proteomes" id="UP000663852">
    <property type="component" value="Unassembled WGS sequence"/>
</dbReference>
<dbReference type="OrthoDB" id="9980265at2759"/>
<sequence>MVDANVKMIPIDTPLGKFNVWTKRIGDHPTIKLLLLHGGPGGTHELFETFEKYLPQEGIEFYYYDQLGSFASDKPKDNELWTIERFVDEVEQVRKALGLNQDNFYLLGHSWGGILALEYALVYQKNLKGLIISNMMCSALDYAKYAENILSKSMDSEVLKEIKEIEANKDYKNPRYMGLLIPNFYSKHVCRLETWPEAIHRDFSHLNSDIYILMQGPSEFGISGLLENWNRRDDLSKIETPTLMIGATFDTMDPEHMKWMATQVKHGSVLICPYGSHCSMWDDEEHYFRGLIRFLKGVDQGEKVEAILNV</sequence>
<dbReference type="Proteomes" id="UP000663828">
    <property type="component" value="Unassembled WGS sequence"/>
</dbReference>
<dbReference type="GO" id="GO:0016020">
    <property type="term" value="C:membrane"/>
    <property type="evidence" value="ECO:0007669"/>
    <property type="project" value="TreeGrafter"/>
</dbReference>
<dbReference type="InterPro" id="IPR050266">
    <property type="entry name" value="AB_hydrolase_sf"/>
</dbReference>
<protein>
    <recommendedName>
        <fullName evidence="3">AB hydrolase-1 domain-containing protein</fullName>
    </recommendedName>
</protein>
<organism evidence="4 6">
    <name type="scientific">Adineta ricciae</name>
    <name type="common">Rotifer</name>
    <dbReference type="NCBI Taxonomy" id="249248"/>
    <lineage>
        <taxon>Eukaryota</taxon>
        <taxon>Metazoa</taxon>
        <taxon>Spiralia</taxon>
        <taxon>Gnathifera</taxon>
        <taxon>Rotifera</taxon>
        <taxon>Eurotatoria</taxon>
        <taxon>Bdelloidea</taxon>
        <taxon>Adinetida</taxon>
        <taxon>Adinetidae</taxon>
        <taxon>Adineta</taxon>
    </lineage>
</organism>
<accession>A0A815M457</accession>
<dbReference type="Pfam" id="PF00561">
    <property type="entry name" value="Abhydrolase_1"/>
    <property type="match status" value="1"/>
</dbReference>
<dbReference type="InterPro" id="IPR029058">
    <property type="entry name" value="AB_hydrolase_fold"/>
</dbReference>
<dbReference type="InterPro" id="IPR005945">
    <property type="entry name" value="Pro_imino_pep"/>
</dbReference>
<dbReference type="PANTHER" id="PTHR43798:SF31">
    <property type="entry name" value="AB HYDROLASE SUPERFAMILY PROTEIN YCLE"/>
    <property type="match status" value="1"/>
</dbReference>
<gene>
    <name evidence="5" type="ORF">EDS130_LOCUS40900</name>
    <name evidence="4" type="ORF">XAT740_LOCUS34763</name>
</gene>
<proteinExistence type="inferred from homology"/>
<evidence type="ECO:0000313" key="6">
    <source>
        <dbReference type="Proteomes" id="UP000663828"/>
    </source>
</evidence>
<dbReference type="EMBL" id="CAJNOR010003426">
    <property type="protein sequence ID" value="CAF1412741.1"/>
    <property type="molecule type" value="Genomic_DNA"/>
</dbReference>
<keyword evidence="2" id="KW-0378">Hydrolase</keyword>
<comment type="similarity">
    <text evidence="1">Belongs to the peptidase S33 family.</text>
</comment>
<dbReference type="NCBIfam" id="TIGR01250">
    <property type="entry name" value="pro_imino_pep_2"/>
    <property type="match status" value="1"/>
</dbReference>
<keyword evidence="6" id="KW-1185">Reference proteome</keyword>
<dbReference type="PIRSF" id="PIRSF005539">
    <property type="entry name" value="Pept_S33_TRI_F1"/>
    <property type="match status" value="1"/>
</dbReference>
<evidence type="ECO:0000259" key="3">
    <source>
        <dbReference type="Pfam" id="PF00561"/>
    </source>
</evidence>